<evidence type="ECO:0008006" key="4">
    <source>
        <dbReference type="Google" id="ProtNLM"/>
    </source>
</evidence>
<evidence type="ECO:0000313" key="3">
    <source>
        <dbReference type="Proteomes" id="UP001385809"/>
    </source>
</evidence>
<feature type="region of interest" description="Disordered" evidence="1">
    <location>
        <begin position="49"/>
        <end position="148"/>
    </location>
</feature>
<dbReference type="RefSeq" id="WP_337693877.1">
    <property type="nucleotide sequence ID" value="NZ_JBBEGN010000002.1"/>
</dbReference>
<dbReference type="Proteomes" id="UP001385809">
    <property type="component" value="Unassembled WGS sequence"/>
</dbReference>
<organism evidence="2 3">
    <name type="scientific">Actinomycetospora aurantiaca</name>
    <dbReference type="NCBI Taxonomy" id="3129233"/>
    <lineage>
        <taxon>Bacteria</taxon>
        <taxon>Bacillati</taxon>
        <taxon>Actinomycetota</taxon>
        <taxon>Actinomycetes</taxon>
        <taxon>Pseudonocardiales</taxon>
        <taxon>Pseudonocardiaceae</taxon>
        <taxon>Actinomycetospora</taxon>
    </lineage>
</organism>
<name>A0ABU8MJW8_9PSEU</name>
<evidence type="ECO:0000256" key="1">
    <source>
        <dbReference type="SAM" id="MobiDB-lite"/>
    </source>
</evidence>
<comment type="caution">
    <text evidence="2">The sequence shown here is derived from an EMBL/GenBank/DDBJ whole genome shotgun (WGS) entry which is preliminary data.</text>
</comment>
<feature type="compositionally biased region" description="Low complexity" evidence="1">
    <location>
        <begin position="61"/>
        <end position="119"/>
    </location>
</feature>
<sequence length="277" mass="27209">MLEPVGPLPPSVYWRRRAVAAIVSVLVLALVTWVLGAALSADDPDEVVAAPTPAEAPPSPVASRSALAVPPGGSAALGQLGAPPAAAAPSGTDPAPAPVLPGAEPAGPSGGATPPLLGASSTDPRLGRAATPAPAAPPSSAPAPAPGPCADSALEVAARTDRSSYAAADRPLFSLVVTNTGTAPCTRDLGPARTAMAVVRSAGDGLWGSDDCAPGGDPDVRTLAPGQEQVISLRWAGRTSLPGCPGDRDAVPAGTYQLLTRLDGTISDPAKFTIASS</sequence>
<accession>A0ABU8MJW8</accession>
<keyword evidence="3" id="KW-1185">Reference proteome</keyword>
<evidence type="ECO:0000313" key="2">
    <source>
        <dbReference type="EMBL" id="MEJ2867261.1"/>
    </source>
</evidence>
<reference evidence="2 3" key="1">
    <citation type="submission" date="2024-03" db="EMBL/GenBank/DDBJ databases">
        <title>Actinomycetospora sp. OC33-EN08, a novel actinomycete isolated from wild orchid (Aerides multiflora).</title>
        <authorList>
            <person name="Suriyachadkun C."/>
        </authorList>
    </citation>
    <scope>NUCLEOTIDE SEQUENCE [LARGE SCALE GENOMIC DNA]</scope>
    <source>
        <strain evidence="2 3">OC33-EN08</strain>
    </source>
</reference>
<proteinExistence type="predicted"/>
<gene>
    <name evidence="2" type="ORF">WCD74_05750</name>
</gene>
<feature type="compositionally biased region" description="Pro residues" evidence="1">
    <location>
        <begin position="134"/>
        <end position="147"/>
    </location>
</feature>
<dbReference type="EMBL" id="JBBEGN010000002">
    <property type="protein sequence ID" value="MEJ2867261.1"/>
    <property type="molecule type" value="Genomic_DNA"/>
</dbReference>
<protein>
    <recommendedName>
        <fullName evidence="4">MucR family transcriptional regulator</fullName>
    </recommendedName>
</protein>